<dbReference type="OrthoDB" id="8004454at2"/>
<evidence type="ECO:0000313" key="3">
    <source>
        <dbReference type="EMBL" id="PNG24981.1"/>
    </source>
</evidence>
<organism evidence="3 4">
    <name type="scientific">Methylocella silvestris</name>
    <dbReference type="NCBI Taxonomy" id="199596"/>
    <lineage>
        <taxon>Bacteria</taxon>
        <taxon>Pseudomonadati</taxon>
        <taxon>Pseudomonadota</taxon>
        <taxon>Alphaproteobacteria</taxon>
        <taxon>Hyphomicrobiales</taxon>
        <taxon>Beijerinckiaceae</taxon>
        <taxon>Methylocella</taxon>
    </lineage>
</organism>
<feature type="signal peptide" evidence="2">
    <location>
        <begin position="1"/>
        <end position="22"/>
    </location>
</feature>
<feature type="compositionally biased region" description="Pro residues" evidence="1">
    <location>
        <begin position="76"/>
        <end position="95"/>
    </location>
</feature>
<dbReference type="EMBL" id="PDZR01000021">
    <property type="protein sequence ID" value="PNG24981.1"/>
    <property type="molecule type" value="Genomic_DNA"/>
</dbReference>
<dbReference type="AlphaFoldDB" id="A0A2J7TDY5"/>
<protein>
    <submittedName>
        <fullName evidence="3">Uncharacterized protein</fullName>
    </submittedName>
</protein>
<keyword evidence="2" id="KW-0732">Signal</keyword>
<sequence>MLRKVAAVLAALTTLTAPFAMAQSAPGAPGTSQVIPEKQGEPLNAGRSESLSGKLDESGGVIKPKPGVDPGIVKPAPVPEPNSTPVIPPSGPEAK</sequence>
<name>A0A2J7TDY5_METSI</name>
<reference evidence="3 4" key="1">
    <citation type="submission" date="2017-10" db="EMBL/GenBank/DDBJ databases">
        <title>Genome announcement of Methylocella silvestris TVC from permafrost.</title>
        <authorList>
            <person name="Wang J."/>
            <person name="Geng K."/>
            <person name="Ul-Haque F."/>
            <person name="Crombie A.T."/>
            <person name="Street L.E."/>
            <person name="Wookey P.A."/>
            <person name="Murrell J.C."/>
            <person name="Pratscher J."/>
        </authorList>
    </citation>
    <scope>NUCLEOTIDE SEQUENCE [LARGE SCALE GENOMIC DNA]</scope>
    <source>
        <strain evidence="3 4">TVC</strain>
    </source>
</reference>
<gene>
    <name evidence="3" type="ORF">CR492_15885</name>
</gene>
<feature type="chain" id="PRO_5014327259" evidence="2">
    <location>
        <begin position="23"/>
        <end position="95"/>
    </location>
</feature>
<dbReference type="Proteomes" id="UP000236286">
    <property type="component" value="Unassembled WGS sequence"/>
</dbReference>
<accession>A0A2J7TDY5</accession>
<evidence type="ECO:0000256" key="2">
    <source>
        <dbReference type="SAM" id="SignalP"/>
    </source>
</evidence>
<feature type="region of interest" description="Disordered" evidence="1">
    <location>
        <begin position="19"/>
        <end position="95"/>
    </location>
</feature>
<evidence type="ECO:0000256" key="1">
    <source>
        <dbReference type="SAM" id="MobiDB-lite"/>
    </source>
</evidence>
<proteinExistence type="predicted"/>
<dbReference type="RefSeq" id="WP_102844714.1">
    <property type="nucleotide sequence ID" value="NZ_PDZR01000021.1"/>
</dbReference>
<comment type="caution">
    <text evidence="3">The sequence shown here is derived from an EMBL/GenBank/DDBJ whole genome shotgun (WGS) entry which is preliminary data.</text>
</comment>
<evidence type="ECO:0000313" key="4">
    <source>
        <dbReference type="Proteomes" id="UP000236286"/>
    </source>
</evidence>